<proteinExistence type="predicted"/>
<dbReference type="CDD" id="cd03801">
    <property type="entry name" value="GT4_PimA-like"/>
    <property type="match status" value="1"/>
</dbReference>
<feature type="domain" description="Glycosyl transferase family 1" evidence="1">
    <location>
        <begin position="177"/>
        <end position="327"/>
    </location>
</feature>
<reference evidence="3" key="1">
    <citation type="submission" date="2021-03" db="EMBL/GenBank/DDBJ databases">
        <title>Antimicrobial resistance genes in bacteria isolated from Japanese honey, and their potential for conferring macrolide and lincosamide resistance in the American foulbrood pathogen Paenibacillus larvae.</title>
        <authorList>
            <person name="Okamoto M."/>
            <person name="Kumagai M."/>
            <person name="Kanamori H."/>
            <person name="Takamatsu D."/>
        </authorList>
    </citation>
    <scope>NUCLEOTIDE SEQUENCE</scope>
    <source>
        <strain evidence="3">J27TS8</strain>
    </source>
</reference>
<gene>
    <name evidence="3" type="ORF">J27TS8_41030</name>
</gene>
<comment type="caution">
    <text evidence="3">The sequence shown here is derived from an EMBL/GenBank/DDBJ whole genome shotgun (WGS) entry which is preliminary data.</text>
</comment>
<accession>A0A919WL50</accession>
<keyword evidence="4" id="KW-1185">Reference proteome</keyword>
<dbReference type="Gene3D" id="3.40.50.2000">
    <property type="entry name" value="Glycogen Phosphorylase B"/>
    <property type="match status" value="2"/>
</dbReference>
<evidence type="ECO:0000313" key="4">
    <source>
        <dbReference type="Proteomes" id="UP000682111"/>
    </source>
</evidence>
<dbReference type="PANTHER" id="PTHR12526:SF638">
    <property type="entry name" value="SPORE COAT PROTEIN SA"/>
    <property type="match status" value="1"/>
</dbReference>
<feature type="domain" description="Glycosyltransferase subfamily 4-like N-terminal" evidence="2">
    <location>
        <begin position="13"/>
        <end position="170"/>
    </location>
</feature>
<dbReference type="GO" id="GO:0016757">
    <property type="term" value="F:glycosyltransferase activity"/>
    <property type="evidence" value="ECO:0007669"/>
    <property type="project" value="InterPro"/>
</dbReference>
<dbReference type="EMBL" id="BORC01000010">
    <property type="protein sequence ID" value="GIN64110.1"/>
    <property type="molecule type" value="Genomic_DNA"/>
</dbReference>
<dbReference type="Pfam" id="PF13439">
    <property type="entry name" value="Glyco_transf_4"/>
    <property type="match status" value="1"/>
</dbReference>
<dbReference type="SUPFAM" id="SSF53756">
    <property type="entry name" value="UDP-Glycosyltransferase/glycogen phosphorylase"/>
    <property type="match status" value="1"/>
</dbReference>
<organism evidence="3 4">
    <name type="scientific">Robertmurraya siralis</name>
    <dbReference type="NCBI Taxonomy" id="77777"/>
    <lineage>
        <taxon>Bacteria</taxon>
        <taxon>Bacillati</taxon>
        <taxon>Bacillota</taxon>
        <taxon>Bacilli</taxon>
        <taxon>Bacillales</taxon>
        <taxon>Bacillaceae</taxon>
        <taxon>Robertmurraya</taxon>
    </lineage>
</organism>
<protein>
    <submittedName>
        <fullName evidence="3">Glycosyl transferase</fullName>
    </submittedName>
</protein>
<dbReference type="RefSeq" id="WP_095311936.1">
    <property type="nucleotide sequence ID" value="NZ_BORC01000010.1"/>
</dbReference>
<evidence type="ECO:0000313" key="3">
    <source>
        <dbReference type="EMBL" id="GIN64110.1"/>
    </source>
</evidence>
<dbReference type="PANTHER" id="PTHR12526">
    <property type="entry name" value="GLYCOSYLTRANSFERASE"/>
    <property type="match status" value="1"/>
</dbReference>
<dbReference type="AlphaFoldDB" id="A0A919WL50"/>
<keyword evidence="3" id="KW-0808">Transferase</keyword>
<name>A0A919WL50_9BACI</name>
<dbReference type="Proteomes" id="UP000682111">
    <property type="component" value="Unassembled WGS sequence"/>
</dbReference>
<dbReference type="InterPro" id="IPR028098">
    <property type="entry name" value="Glyco_trans_4-like_N"/>
</dbReference>
<dbReference type="InterPro" id="IPR001296">
    <property type="entry name" value="Glyco_trans_1"/>
</dbReference>
<dbReference type="Pfam" id="PF00534">
    <property type="entry name" value="Glycos_transf_1"/>
    <property type="match status" value="1"/>
</dbReference>
<evidence type="ECO:0000259" key="1">
    <source>
        <dbReference type="Pfam" id="PF00534"/>
    </source>
</evidence>
<sequence>MKVLHLISGGETGGSKNHLLSLLSKMKQDDIFLGVFQEGKLSEEAKELGIPLFVFSQKSRYDFSILKQIKKVIREHAIEIVHTHGPRANLFTYFLTRDLSFKWVTTIHSDPTKDFIKGGLKGKIFTSINMHVIKRIEHFFAVSQRFTEMVAGFGIAKERITTIYNGIDFEHEPKETITRADLNIKADEFVVCMIARLHPIKGHTVVFEAMQELKAAGVQLRLLLIGDGPLYDDLKTEVQQKGLENDIEFLGFQEDVDSFLLLSDVKLLASYSESFPLVILEAARSRVPVISTDVGGVKELIADPSLGWVIPPRSPQAIASSIKEAIVLKDKGELKGMGEHLYDKASTNYSIEQLMEQICKTYKKILS</sequence>
<evidence type="ECO:0000259" key="2">
    <source>
        <dbReference type="Pfam" id="PF13439"/>
    </source>
</evidence>